<comment type="catalytic activity">
    <reaction evidence="7">
        <text>L-threonyl-[protein] + ATP = O-phospho-L-threonyl-[protein] + ADP + H(+)</text>
        <dbReference type="Rhea" id="RHEA:46608"/>
        <dbReference type="Rhea" id="RHEA-COMP:11060"/>
        <dbReference type="Rhea" id="RHEA-COMP:11605"/>
        <dbReference type="ChEBI" id="CHEBI:15378"/>
        <dbReference type="ChEBI" id="CHEBI:30013"/>
        <dbReference type="ChEBI" id="CHEBI:30616"/>
        <dbReference type="ChEBI" id="CHEBI:61977"/>
        <dbReference type="ChEBI" id="CHEBI:456216"/>
        <dbReference type="EC" id="2.7.11.11"/>
    </reaction>
</comment>
<dbReference type="SUPFAM" id="SSF56112">
    <property type="entry name" value="Protein kinase-like (PK-like)"/>
    <property type="match status" value="1"/>
</dbReference>
<keyword evidence="3" id="KW-0808">Transferase</keyword>
<evidence type="ECO:0000256" key="1">
    <source>
        <dbReference type="ARBA" id="ARBA00012444"/>
    </source>
</evidence>
<gene>
    <name evidence="10" type="ORF">BT63DRAFT_482190</name>
</gene>
<evidence type="ECO:0000256" key="7">
    <source>
        <dbReference type="ARBA" id="ARBA00047292"/>
    </source>
</evidence>
<dbReference type="Gene3D" id="1.10.510.10">
    <property type="entry name" value="Transferase(Phosphotransferase) domain 1"/>
    <property type="match status" value="1"/>
</dbReference>
<name>A0A6A6U662_9PEZI</name>
<evidence type="ECO:0000256" key="5">
    <source>
        <dbReference type="ARBA" id="ARBA00022777"/>
    </source>
</evidence>
<keyword evidence="2" id="KW-0723">Serine/threonine-protein kinase</keyword>
<dbReference type="EMBL" id="MU004239">
    <property type="protein sequence ID" value="KAF2666434.1"/>
    <property type="molecule type" value="Genomic_DNA"/>
</dbReference>
<dbReference type="PROSITE" id="PS51285">
    <property type="entry name" value="AGC_KINASE_CTER"/>
    <property type="match status" value="1"/>
</dbReference>
<dbReference type="OrthoDB" id="63267at2759"/>
<proteinExistence type="predicted"/>
<feature type="domain" description="AGC-kinase C-terminal" evidence="9">
    <location>
        <begin position="38"/>
        <end position="102"/>
    </location>
</feature>
<evidence type="ECO:0000256" key="4">
    <source>
        <dbReference type="ARBA" id="ARBA00022741"/>
    </source>
</evidence>
<dbReference type="PANTHER" id="PTHR24353">
    <property type="entry name" value="CYCLIC NUCLEOTIDE-DEPENDENT PROTEIN KINASE"/>
    <property type="match status" value="1"/>
</dbReference>
<accession>A0A6A6U662</accession>
<keyword evidence="4" id="KW-0547">Nucleotide-binding</keyword>
<dbReference type="EC" id="2.7.11.11" evidence="1"/>
<evidence type="ECO:0000259" key="9">
    <source>
        <dbReference type="PROSITE" id="PS51285"/>
    </source>
</evidence>
<dbReference type="InterPro" id="IPR000961">
    <property type="entry name" value="AGC-kinase_C"/>
</dbReference>
<evidence type="ECO:0000256" key="8">
    <source>
        <dbReference type="ARBA" id="ARBA00047454"/>
    </source>
</evidence>
<evidence type="ECO:0000256" key="2">
    <source>
        <dbReference type="ARBA" id="ARBA00022527"/>
    </source>
</evidence>
<dbReference type="SMART" id="SM00133">
    <property type="entry name" value="S_TK_X"/>
    <property type="match status" value="1"/>
</dbReference>
<dbReference type="GO" id="GO:0004691">
    <property type="term" value="F:cAMP-dependent protein kinase activity"/>
    <property type="evidence" value="ECO:0007669"/>
    <property type="project" value="UniProtKB-EC"/>
</dbReference>
<organism evidence="10 11">
    <name type="scientific">Microthyrium microscopicum</name>
    <dbReference type="NCBI Taxonomy" id="703497"/>
    <lineage>
        <taxon>Eukaryota</taxon>
        <taxon>Fungi</taxon>
        <taxon>Dikarya</taxon>
        <taxon>Ascomycota</taxon>
        <taxon>Pezizomycotina</taxon>
        <taxon>Dothideomycetes</taxon>
        <taxon>Dothideomycetes incertae sedis</taxon>
        <taxon>Microthyriales</taxon>
        <taxon>Microthyriaceae</taxon>
        <taxon>Microthyrium</taxon>
    </lineage>
</organism>
<dbReference type="AlphaFoldDB" id="A0A6A6U662"/>
<dbReference type="InterPro" id="IPR011009">
    <property type="entry name" value="Kinase-like_dom_sf"/>
</dbReference>
<comment type="catalytic activity">
    <reaction evidence="8">
        <text>L-seryl-[protein] + ATP = O-phospho-L-seryl-[protein] + ADP + H(+)</text>
        <dbReference type="Rhea" id="RHEA:17989"/>
        <dbReference type="Rhea" id="RHEA-COMP:9863"/>
        <dbReference type="Rhea" id="RHEA-COMP:11604"/>
        <dbReference type="ChEBI" id="CHEBI:15378"/>
        <dbReference type="ChEBI" id="CHEBI:29999"/>
        <dbReference type="ChEBI" id="CHEBI:30616"/>
        <dbReference type="ChEBI" id="CHEBI:83421"/>
        <dbReference type="ChEBI" id="CHEBI:456216"/>
        <dbReference type="EC" id="2.7.11.11"/>
    </reaction>
</comment>
<protein>
    <recommendedName>
        <fullName evidence="1">cAMP-dependent protein kinase</fullName>
        <ecNumber evidence="1">2.7.11.11</ecNumber>
    </recommendedName>
</protein>
<keyword evidence="6" id="KW-0067">ATP-binding</keyword>
<keyword evidence="5" id="KW-0418">Kinase</keyword>
<sequence>MTEDEIDFVQKLLRRVSEGRLGSAKNGAEQVMAHSLFNGMDWKALYDKKLPAPIIPVVGSRTDFQHLDDGFTGLKPPAILDNSENIETRTHQIFWDFDFSAE</sequence>
<evidence type="ECO:0000313" key="10">
    <source>
        <dbReference type="EMBL" id="KAF2666434.1"/>
    </source>
</evidence>
<keyword evidence="11" id="KW-1185">Reference proteome</keyword>
<reference evidence="10" key="1">
    <citation type="journal article" date="2020" name="Stud. Mycol.">
        <title>101 Dothideomycetes genomes: a test case for predicting lifestyles and emergence of pathogens.</title>
        <authorList>
            <person name="Haridas S."/>
            <person name="Albert R."/>
            <person name="Binder M."/>
            <person name="Bloem J."/>
            <person name="Labutti K."/>
            <person name="Salamov A."/>
            <person name="Andreopoulos B."/>
            <person name="Baker S."/>
            <person name="Barry K."/>
            <person name="Bills G."/>
            <person name="Bluhm B."/>
            <person name="Cannon C."/>
            <person name="Castanera R."/>
            <person name="Culley D."/>
            <person name="Daum C."/>
            <person name="Ezra D."/>
            <person name="Gonzalez J."/>
            <person name="Henrissat B."/>
            <person name="Kuo A."/>
            <person name="Liang C."/>
            <person name="Lipzen A."/>
            <person name="Lutzoni F."/>
            <person name="Magnuson J."/>
            <person name="Mondo S."/>
            <person name="Nolan M."/>
            <person name="Ohm R."/>
            <person name="Pangilinan J."/>
            <person name="Park H.-J."/>
            <person name="Ramirez L."/>
            <person name="Alfaro M."/>
            <person name="Sun H."/>
            <person name="Tritt A."/>
            <person name="Yoshinaga Y."/>
            <person name="Zwiers L.-H."/>
            <person name="Turgeon B."/>
            <person name="Goodwin S."/>
            <person name="Spatafora J."/>
            <person name="Crous P."/>
            <person name="Grigoriev I."/>
        </authorList>
    </citation>
    <scope>NUCLEOTIDE SEQUENCE</scope>
    <source>
        <strain evidence="10">CBS 115976</strain>
    </source>
</reference>
<evidence type="ECO:0000313" key="11">
    <source>
        <dbReference type="Proteomes" id="UP000799302"/>
    </source>
</evidence>
<dbReference type="Gene3D" id="3.30.200.20">
    <property type="entry name" value="Phosphorylase Kinase, domain 1"/>
    <property type="match status" value="1"/>
</dbReference>
<evidence type="ECO:0000256" key="3">
    <source>
        <dbReference type="ARBA" id="ARBA00022679"/>
    </source>
</evidence>
<dbReference type="Proteomes" id="UP000799302">
    <property type="component" value="Unassembled WGS sequence"/>
</dbReference>
<evidence type="ECO:0000256" key="6">
    <source>
        <dbReference type="ARBA" id="ARBA00022840"/>
    </source>
</evidence>
<dbReference type="GO" id="GO:0005524">
    <property type="term" value="F:ATP binding"/>
    <property type="evidence" value="ECO:0007669"/>
    <property type="project" value="UniProtKB-KW"/>
</dbReference>